<dbReference type="AlphaFoldDB" id="Q38D07"/>
<feature type="compositionally biased region" description="Basic and acidic residues" evidence="1">
    <location>
        <begin position="1043"/>
        <end position="1074"/>
    </location>
</feature>
<sequence length="1116" mass="125929">MSNNGYCNKEVAKKLGAVEPNIFSKNGNFEKINRGQIDMTTTKNCRYEDFRSAFERARPAQCMSNNGYCNKEVIRKIGAVGKEKCSKNKEKEQISQADKNDTHGFYADFRSAFTRNGRVELGNNNGYCHNEATRNIERGKKPKTSKIDEKRQISNIAAGRKSDHYEDPSSAFSRISIDHCNAQIKIGRKKMVRNLRSSESQKISRFPRHHGEGKKVSPPALNLQWPGQKQVASAVAPQIRKIATPKNNNTSIQRNCRKHLRKEGDWWIVEGGQSHKKAAHTPLKTKPVNKEGNRKKYGRPPREVEGKWLTSLIAATTEAVLRQLGKGKSPTAHTKSNQSRVPLQHSEKTAKGIKHATPQPKKKEHEQRKELPRRPPTKRSHGANKGQGAPVRAPTKTQGKGEEQPHTMRTWAQVAAPRKPKVTSKPPMAQKKAQGEKKGAAANPFHWELQVEQLLKDAEQIRESMYIRFLHVRQSWWSTCFKAHMEFHCPVCGFAHPEETITVTHCRQQHPQEGRLIPYTLTTTGNQVQFAGPSCSLSAVVAILSHMEEEKNFHPIIRRSYQSPSKETTQTLVQALGLELPTAPITAIEALAHHDQMIRQLLEAPATTARQCGHCGVSELMEGPSNPGENLGIISINPNTCESIELTNQILAKTYTTSWTDMEVVCTGERKNMAHRPTPTLITHSKTFGEMVVIDIGTWGNEAVGLKRILHEILLPHGNGTATYKLVGAVIAPTPFHVVAAIPQQTRKRRWDILDGMVRRTVSQSTVDPKTVVMCVYRREEEETYDVLDEEEQDDDLLGIPNPTPRRLMISQAGPQQNSWVDTRGRRAYGSQEEQDERTSTDQVSIFSHDETRELSSPLECPIVGCTASFVGPRRWEKAKSHIYGFHSLEEVREIPRGELICKGIVRCETCATLLPTSDRAKQAHADDCRPYLPRKENIRRKRAAEREATEASAQQGIALRLERQGPYITPRDIEEPTNTTTESWWREKVATKRYLHRKEWPQWLDICRTVLLGYSASSQGERHQRQVMLLDLVRNHLHTRTARREQQQQRGKDNQEEEDRQKEEEKSLAKRVETLCLLSATEGSPAPRSRKGSTGGVQPRNGSNNRGTVPAGGYP</sequence>
<feature type="region of interest" description="Disordered" evidence="1">
    <location>
        <begin position="324"/>
        <end position="440"/>
    </location>
</feature>
<reference evidence="2 3" key="1">
    <citation type="journal article" date="2005" name="Science">
        <title>Comparative genomics of trypanosomatid parasitic protozoa.</title>
        <authorList>
            <person name="El-Sayed N.M."/>
            <person name="Myler P.J."/>
            <person name="Blandin G."/>
            <person name="Berriman M."/>
            <person name="Crabtree J."/>
            <person name="Aggarwal G."/>
            <person name="Caler E."/>
            <person name="Renauld H."/>
            <person name="Worthey E.A."/>
            <person name="Hertz-Fowler C."/>
            <person name="Ghedin E."/>
            <person name="Peacock C."/>
            <person name="Bartholomeu D.C."/>
            <person name="Haas B.J."/>
            <person name="Tran A.N."/>
            <person name="Wortman J.R."/>
            <person name="Alsmark U.C."/>
            <person name="Angiuoli S."/>
            <person name="Anupama A."/>
            <person name="Badger J."/>
            <person name="Bringaud F."/>
            <person name="Cadag E."/>
            <person name="Carlton J.M."/>
            <person name="Cerqueira G.C."/>
            <person name="Creasy T."/>
            <person name="Delcher A.L."/>
            <person name="Djikeng A."/>
            <person name="Embley T.M."/>
            <person name="Hauser C."/>
            <person name="Ivens A.C."/>
            <person name="Kummerfeld S.K."/>
            <person name="Pereira-Leal J.B."/>
            <person name="Nilsson D."/>
            <person name="Peterson J."/>
            <person name="Salzberg S.L."/>
            <person name="Shallom J."/>
            <person name="Silva J.C."/>
            <person name="Sundaram J."/>
            <person name="Westenberger S."/>
            <person name="White O."/>
            <person name="Melville S.E."/>
            <person name="Donelson J.E."/>
            <person name="Andersson B."/>
            <person name="Stuart K.D."/>
            <person name="Hall N."/>
        </authorList>
    </citation>
    <scope>NUCLEOTIDE SEQUENCE [LARGE SCALE GENOMIC DNA]</scope>
    <source>
        <strain evidence="2 3">927/4 GUTat10.1</strain>
    </source>
</reference>
<feature type="compositionally biased region" description="Basic and acidic residues" evidence="1">
    <location>
        <begin position="288"/>
        <end position="303"/>
    </location>
</feature>
<keyword evidence="3" id="KW-1185">Reference proteome</keyword>
<evidence type="ECO:0000313" key="3">
    <source>
        <dbReference type="Proteomes" id="UP000008524"/>
    </source>
</evidence>
<feature type="region of interest" description="Disordered" evidence="1">
    <location>
        <begin position="1041"/>
        <end position="1116"/>
    </location>
</feature>
<feature type="compositionally biased region" description="Basic and acidic residues" evidence="1">
    <location>
        <begin position="361"/>
        <end position="373"/>
    </location>
</feature>
<accession>Q38D07</accession>
<gene>
    <name evidence="2" type="ORF">Tb09.211.5010</name>
</gene>
<dbReference type="GeneID" id="3661154"/>
<dbReference type="EMBL" id="CM000207">
    <property type="protein sequence ID" value="EAN77313.1"/>
    <property type="molecule type" value="Genomic_DNA"/>
</dbReference>
<proteinExistence type="predicted"/>
<reference evidence="2 3" key="2">
    <citation type="journal article" date="2005" name="Science">
        <title>The genome of the African trypanosome Trypanosoma brucei.</title>
        <authorList>
            <person name="Berriman M."/>
            <person name="Ghedin E."/>
            <person name="Hertz-Fowler C."/>
            <person name="Blandin G."/>
            <person name="Renauld H."/>
            <person name="Bartholomeu D.C."/>
            <person name="Lennard N.J."/>
            <person name="Caler E."/>
            <person name="Hamlin N.E."/>
            <person name="Haas B."/>
            <person name="Bohme U."/>
            <person name="Hannick L."/>
            <person name="Aslett M.A."/>
            <person name="Shallom J."/>
            <person name="Marcello L."/>
            <person name="Hou L."/>
            <person name="Wickstead B."/>
            <person name="Alsmark U.C."/>
            <person name="Arrowsmith C."/>
            <person name="Atkin R.J."/>
            <person name="Barron A.J."/>
            <person name="Bringaud F."/>
            <person name="Brooks K."/>
            <person name="Carrington M."/>
            <person name="Cherevach I."/>
            <person name="Chillingworth T.J."/>
            <person name="Churcher C."/>
            <person name="Clark L.N."/>
            <person name="Corton C.H."/>
            <person name="Cronin A."/>
            <person name="Davies R.M."/>
            <person name="Doggett J."/>
            <person name="Djikeng A."/>
            <person name="Feldblyum T."/>
            <person name="Field M.C."/>
            <person name="Fraser A."/>
            <person name="Goodhead I."/>
            <person name="Hance Z."/>
            <person name="Harper D."/>
            <person name="Harris B.R."/>
            <person name="Hauser H."/>
            <person name="Hostetler J."/>
            <person name="Ivens A."/>
            <person name="Jagels K."/>
            <person name="Johnson D."/>
            <person name="Johnson J."/>
            <person name="Jones K."/>
            <person name="Kerhornou A.X."/>
            <person name="Koo H."/>
            <person name="Larke N."/>
            <person name="Landfear S."/>
            <person name="Larkin C."/>
            <person name="Leech V."/>
            <person name="Line A."/>
            <person name="Lord A."/>
            <person name="Macleod A."/>
            <person name="Mooney P.J."/>
            <person name="Moule S."/>
            <person name="Martin D.M."/>
            <person name="Morgan G.W."/>
            <person name="Mungall K."/>
            <person name="Norbertczak H."/>
            <person name="Ormond D."/>
            <person name="Pai G."/>
            <person name="Peacock C.S."/>
            <person name="Peterson J."/>
            <person name="Quail M.A."/>
            <person name="Rabbinowitsch E."/>
            <person name="Rajandream M.A."/>
            <person name="Reitter C."/>
            <person name="Salzberg S.L."/>
            <person name="Sanders M."/>
            <person name="Schobel S."/>
            <person name="Sharp S."/>
            <person name="Simmonds M."/>
            <person name="Simpson A.J."/>
            <person name="Tallon L."/>
            <person name="Turner C.M."/>
            <person name="Tait A."/>
            <person name="Tivey A.R."/>
            <person name="Van Aken S."/>
            <person name="Walker D."/>
            <person name="Wanless D."/>
            <person name="Wang S."/>
            <person name="White B."/>
            <person name="White O."/>
            <person name="Whitehead S."/>
            <person name="Woodward J."/>
            <person name="Wortman J."/>
            <person name="Adams M.D."/>
            <person name="Embley T.M."/>
            <person name="Gull K."/>
            <person name="Ullu E."/>
            <person name="Barry J.D."/>
            <person name="Fairlamb A.H."/>
            <person name="Opperdoes F."/>
            <person name="Barrell B.G."/>
            <person name="Donelson J.E."/>
            <person name="Hall N."/>
            <person name="Fraser C.M."/>
            <person name="Melville S.E."/>
            <person name="El-Sayed N.M."/>
        </authorList>
    </citation>
    <scope>NUCLEOTIDE SEQUENCE [LARGE SCALE GENOMIC DNA]</scope>
    <source>
        <strain evidence="2 3">927/4 GUTat10.1</strain>
    </source>
</reference>
<evidence type="ECO:0000256" key="1">
    <source>
        <dbReference type="SAM" id="MobiDB-lite"/>
    </source>
</evidence>
<dbReference type="KEGG" id="tbr:Tb09.211.5010"/>
<feature type="region of interest" description="Disordered" evidence="1">
    <location>
        <begin position="274"/>
        <end position="303"/>
    </location>
</feature>
<dbReference type="PaxDb" id="5691-EAN77313"/>
<protein>
    <submittedName>
        <fullName evidence="2">SLACS retrotransposable element (Part), putative</fullName>
    </submittedName>
</protein>
<dbReference type="OrthoDB" id="252012at2759"/>
<dbReference type="OMA" id="WLDICRT"/>
<name>Q38D07_TRYB2</name>
<feature type="compositionally biased region" description="Polar residues" evidence="1">
    <location>
        <begin position="331"/>
        <end position="341"/>
    </location>
</feature>
<feature type="region of interest" description="Disordered" evidence="1">
    <location>
        <begin position="199"/>
        <end position="222"/>
    </location>
</feature>
<dbReference type="STRING" id="185431.Q38D07"/>
<dbReference type="RefSeq" id="XP_827643.1">
    <property type="nucleotide sequence ID" value="XM_822550.1"/>
</dbReference>
<dbReference type="InParanoid" id="Q38D07"/>
<dbReference type="GO" id="GO:0005737">
    <property type="term" value="C:cytoplasm"/>
    <property type="evidence" value="ECO:0000314"/>
    <property type="project" value="GeneDB"/>
</dbReference>
<feature type="region of interest" description="Disordered" evidence="1">
    <location>
        <begin position="811"/>
        <end position="843"/>
    </location>
</feature>
<evidence type="ECO:0000313" key="2">
    <source>
        <dbReference type="EMBL" id="EAN77313.1"/>
    </source>
</evidence>
<organism evidence="2 3">
    <name type="scientific">Trypanosoma brucei brucei (strain 927/4 GUTat10.1)</name>
    <dbReference type="NCBI Taxonomy" id="185431"/>
    <lineage>
        <taxon>Eukaryota</taxon>
        <taxon>Discoba</taxon>
        <taxon>Euglenozoa</taxon>
        <taxon>Kinetoplastea</taxon>
        <taxon>Metakinetoplastina</taxon>
        <taxon>Trypanosomatida</taxon>
        <taxon>Trypanosomatidae</taxon>
        <taxon>Trypanosoma</taxon>
    </lineage>
</organism>
<dbReference type="Proteomes" id="UP000008524">
    <property type="component" value="Chromosome 9"/>
</dbReference>